<gene>
    <name evidence="1" type="ORF">lacNasYZ03_17140</name>
</gene>
<dbReference type="EMBL" id="BOCI01000473">
    <property type="protein sequence ID" value="GHW02027.1"/>
    <property type="molecule type" value="Genomic_DNA"/>
</dbReference>
<keyword evidence="2" id="KW-1185">Reference proteome</keyword>
<comment type="caution">
    <text evidence="1">The sequence shown here is derived from an EMBL/GenBank/DDBJ whole genome shotgun (WGS) entry which is preliminary data.</text>
</comment>
<organism evidence="1 2">
    <name type="scientific">Lactobacillus nasalidis</name>
    <dbReference type="NCBI Taxonomy" id="2797258"/>
    <lineage>
        <taxon>Bacteria</taxon>
        <taxon>Bacillati</taxon>
        <taxon>Bacillota</taxon>
        <taxon>Bacilli</taxon>
        <taxon>Lactobacillales</taxon>
        <taxon>Lactobacillaceae</taxon>
        <taxon>Lactobacillus</taxon>
    </lineage>
</organism>
<evidence type="ECO:0000313" key="2">
    <source>
        <dbReference type="Proteomes" id="UP000616547"/>
    </source>
</evidence>
<dbReference type="RefSeq" id="WP_201330508.1">
    <property type="nucleotide sequence ID" value="NZ_BOCG01000292.1"/>
</dbReference>
<evidence type="ECO:0000313" key="1">
    <source>
        <dbReference type="EMBL" id="GHW02027.1"/>
    </source>
</evidence>
<protein>
    <submittedName>
        <fullName evidence="1">Uncharacterized protein</fullName>
    </submittedName>
</protein>
<accession>A0ABQ3WAX1</accession>
<reference evidence="2" key="1">
    <citation type="submission" date="2021-01" db="EMBL/GenBank/DDBJ databases">
        <title>Draft genome sequence of Nasalis larvatus strain YZ03.</title>
        <authorList>
            <person name="Suzuki-Hashido N."/>
            <person name="Tsuchida S."/>
            <person name="Hayakawa T."/>
        </authorList>
    </citation>
    <scope>NUCLEOTIDE SEQUENCE [LARGE SCALE GENOMIC DNA]</scope>
    <source>
        <strain evidence="2">YZ03</strain>
    </source>
</reference>
<sequence>MRAYQKDCGACGLSVPIKAQLTKDYHELSEKSSTWPACLFDFFVG</sequence>
<proteinExistence type="predicted"/>
<name>A0ABQ3WAX1_9LACO</name>
<dbReference type="Proteomes" id="UP000616547">
    <property type="component" value="Unassembled WGS sequence"/>
</dbReference>